<reference evidence="2" key="2">
    <citation type="submission" date="2021-09" db="EMBL/GenBank/DDBJ databases">
        <authorList>
            <person name="Gilroy R."/>
        </authorList>
    </citation>
    <scope>NUCLEOTIDE SEQUENCE</scope>
    <source>
        <strain evidence="2">CHK193-16274</strain>
    </source>
</reference>
<sequence length="334" mass="40394">LLYKSCSEQEKKKQGCLPYRLNLIWNPSKSIRRGSHINVIHTESEMEEAIWQLERKIKEIFTIPGLDTYELNDFKLSRIDFTIDRKGIPSQIMEQIINVLWKMNRAYGFHENEQLQEKCRNFKRNRSFNVVNQSQDIEFVVYNKGEAVKDQKYPEEIQEYFQDTLRIELRCGRKYIRTLSKKGWDTTRSIQKLYQDAERNIKNMYQRIFMYSTHVSFLSYSVMEKLLYMYFQNKRKCPKRLKKMLQVVRQMTLKSTKNLGEELDRLFPSVKQKNTVQNYFLECNVSPIPLDNMNPYLQSLDSLLGFYHVEEQERRLKRFAEKHTRGKEVFWYED</sequence>
<gene>
    <name evidence="2" type="ORF">K8V91_04200</name>
</gene>
<organism evidence="2 3">
    <name type="scientific">Thomasclavelia spiroformis</name>
    <dbReference type="NCBI Taxonomy" id="29348"/>
    <lineage>
        <taxon>Bacteria</taxon>
        <taxon>Bacillati</taxon>
        <taxon>Bacillota</taxon>
        <taxon>Erysipelotrichia</taxon>
        <taxon>Erysipelotrichales</taxon>
        <taxon>Coprobacillaceae</taxon>
        <taxon>Thomasclavelia</taxon>
    </lineage>
</organism>
<dbReference type="AlphaFoldDB" id="A0A921KJ36"/>
<name>A0A921KJ36_9FIRM</name>
<dbReference type="Pfam" id="PF05144">
    <property type="entry name" value="Phage_CRI"/>
    <property type="match status" value="1"/>
</dbReference>
<feature type="non-terminal residue" evidence="2">
    <location>
        <position position="1"/>
    </location>
</feature>
<evidence type="ECO:0000259" key="1">
    <source>
        <dbReference type="Pfam" id="PF05144"/>
    </source>
</evidence>
<dbReference type="EMBL" id="DYWV01000142">
    <property type="protein sequence ID" value="HJF40106.1"/>
    <property type="molecule type" value="Genomic_DNA"/>
</dbReference>
<feature type="domain" description="Replication-associated protein G2P N-terminal" evidence="1">
    <location>
        <begin position="26"/>
        <end position="180"/>
    </location>
</feature>
<dbReference type="Proteomes" id="UP000749320">
    <property type="component" value="Unassembled WGS sequence"/>
</dbReference>
<evidence type="ECO:0000313" key="2">
    <source>
        <dbReference type="EMBL" id="HJF40106.1"/>
    </source>
</evidence>
<evidence type="ECO:0000313" key="3">
    <source>
        <dbReference type="Proteomes" id="UP000749320"/>
    </source>
</evidence>
<accession>A0A921KJ36</accession>
<dbReference type="GO" id="GO:0006260">
    <property type="term" value="P:DNA replication"/>
    <property type="evidence" value="ECO:0007669"/>
    <property type="project" value="InterPro"/>
</dbReference>
<reference evidence="2" key="1">
    <citation type="journal article" date="2021" name="PeerJ">
        <title>Extensive microbial diversity within the chicken gut microbiome revealed by metagenomics and culture.</title>
        <authorList>
            <person name="Gilroy R."/>
            <person name="Ravi A."/>
            <person name="Getino M."/>
            <person name="Pursley I."/>
            <person name="Horton D.L."/>
            <person name="Alikhan N.F."/>
            <person name="Baker D."/>
            <person name="Gharbi K."/>
            <person name="Hall N."/>
            <person name="Watson M."/>
            <person name="Adriaenssens E.M."/>
            <person name="Foster-Nyarko E."/>
            <person name="Jarju S."/>
            <person name="Secka A."/>
            <person name="Antonio M."/>
            <person name="Oren A."/>
            <person name="Chaudhuri R.R."/>
            <person name="La Ragione R."/>
            <person name="Hildebrand F."/>
            <person name="Pallen M.J."/>
        </authorList>
    </citation>
    <scope>NUCLEOTIDE SEQUENCE</scope>
    <source>
        <strain evidence="2">CHK193-16274</strain>
    </source>
</reference>
<protein>
    <recommendedName>
        <fullName evidence="1">Replication-associated protein G2P N-terminal domain-containing protein</fullName>
    </recommendedName>
</protein>
<comment type="caution">
    <text evidence="2">The sequence shown here is derived from an EMBL/GenBank/DDBJ whole genome shotgun (WGS) entry which is preliminary data.</text>
</comment>
<proteinExistence type="predicted"/>
<dbReference type="InterPro" id="IPR022686">
    <property type="entry name" value="G2P_N"/>
</dbReference>